<keyword evidence="1" id="KW-0472">Membrane</keyword>
<keyword evidence="1" id="KW-1133">Transmembrane helix</keyword>
<gene>
    <name evidence="2" type="ORF">AUEXF2481DRAFT_3301</name>
</gene>
<evidence type="ECO:0000313" key="3">
    <source>
        <dbReference type="Proteomes" id="UP000030641"/>
    </source>
</evidence>
<feature type="transmembrane region" description="Helical" evidence="1">
    <location>
        <begin position="6"/>
        <end position="27"/>
    </location>
</feature>
<dbReference type="HOGENOM" id="CLU_1906352_0_0_1"/>
<proteinExistence type="predicted"/>
<keyword evidence="1" id="KW-0812">Transmembrane</keyword>
<accession>A0A074YIG2</accession>
<dbReference type="GeneID" id="25364768"/>
<dbReference type="Proteomes" id="UP000030641">
    <property type="component" value="Unassembled WGS sequence"/>
</dbReference>
<keyword evidence="3" id="KW-1185">Reference proteome</keyword>
<sequence length="133" mass="14644">MTCDPNATSLFLVVDSLFLCFSTTFVIRRRGHDPSLANVASFLQEYKLLVIGLTRVDARQGSCDETSIMANIEVCEGARRGLVVILDADGRAAERLSSAELYLSVLIQPPETHEQGKPGTNTVVTELWMLEEI</sequence>
<evidence type="ECO:0000313" key="2">
    <source>
        <dbReference type="EMBL" id="KEQ97495.1"/>
    </source>
</evidence>
<name>A0A074YIG2_AURSE</name>
<dbReference type="RefSeq" id="XP_013345713.1">
    <property type="nucleotide sequence ID" value="XM_013490259.1"/>
</dbReference>
<organism evidence="2 3">
    <name type="scientific">Aureobasidium subglaciale (strain EXF-2481)</name>
    <name type="common">Aureobasidium pullulans var. subglaciale</name>
    <dbReference type="NCBI Taxonomy" id="1043005"/>
    <lineage>
        <taxon>Eukaryota</taxon>
        <taxon>Fungi</taxon>
        <taxon>Dikarya</taxon>
        <taxon>Ascomycota</taxon>
        <taxon>Pezizomycotina</taxon>
        <taxon>Dothideomycetes</taxon>
        <taxon>Dothideomycetidae</taxon>
        <taxon>Dothideales</taxon>
        <taxon>Saccotheciaceae</taxon>
        <taxon>Aureobasidium</taxon>
    </lineage>
</organism>
<dbReference type="AlphaFoldDB" id="A0A074YIG2"/>
<protein>
    <submittedName>
        <fullName evidence="2">Uncharacterized protein</fullName>
    </submittedName>
</protein>
<dbReference type="EMBL" id="KL584754">
    <property type="protein sequence ID" value="KEQ97495.1"/>
    <property type="molecule type" value="Genomic_DNA"/>
</dbReference>
<evidence type="ECO:0000256" key="1">
    <source>
        <dbReference type="SAM" id="Phobius"/>
    </source>
</evidence>
<dbReference type="InParanoid" id="A0A074YIG2"/>
<reference evidence="2 3" key="1">
    <citation type="journal article" date="2014" name="BMC Genomics">
        <title>Genome sequencing of four Aureobasidium pullulans varieties: biotechnological potential, stress tolerance, and description of new species.</title>
        <authorList>
            <person name="Gostin Ar C."/>
            <person name="Ohm R.A."/>
            <person name="Kogej T."/>
            <person name="Sonjak S."/>
            <person name="Turk M."/>
            <person name="Zajc J."/>
            <person name="Zalar P."/>
            <person name="Grube M."/>
            <person name="Sun H."/>
            <person name="Han J."/>
            <person name="Sharma A."/>
            <person name="Chiniquy J."/>
            <person name="Ngan C.Y."/>
            <person name="Lipzen A."/>
            <person name="Barry K."/>
            <person name="Grigoriev I.V."/>
            <person name="Gunde-Cimerman N."/>
        </authorList>
    </citation>
    <scope>NUCLEOTIDE SEQUENCE [LARGE SCALE GENOMIC DNA]</scope>
    <source>
        <strain evidence="2 3">EXF-2481</strain>
    </source>
</reference>